<dbReference type="SUPFAM" id="SSF160379">
    <property type="entry name" value="SP0830-like"/>
    <property type="match status" value="1"/>
</dbReference>
<dbReference type="RefSeq" id="WP_041499003.1">
    <property type="nucleotide sequence ID" value="NZ_BJDV01000004.1"/>
</dbReference>
<dbReference type="STRING" id="1074467.JP39_12060"/>
<evidence type="ECO:0000313" key="2">
    <source>
        <dbReference type="Proteomes" id="UP000061546"/>
    </source>
</evidence>
<dbReference type="PANTHER" id="PTHR36439">
    <property type="entry name" value="BLL4334 PROTEIN"/>
    <property type="match status" value="1"/>
</dbReference>
<dbReference type="Proteomes" id="UP000061546">
    <property type="component" value="Chromosome"/>
</dbReference>
<reference evidence="1 2" key="1">
    <citation type="submission" date="2015-08" db="EMBL/GenBank/DDBJ databases">
        <title>Genomic sequence of Lactobacillus heilongjiangensis DSM 28069, isolated from Chinese traditional pickle.</title>
        <authorList>
            <person name="Jiang X."/>
            <person name="Zheng B."/>
            <person name="Cheng H."/>
        </authorList>
    </citation>
    <scope>NUCLEOTIDE SEQUENCE [LARGE SCALE GENOMIC DNA]</scope>
    <source>
        <strain evidence="1 2">DSM 28069</strain>
    </source>
</reference>
<accession>A0A0K2LFR1</accession>
<organism evidence="1 2">
    <name type="scientific">Companilactobacillus heilongjiangensis</name>
    <dbReference type="NCBI Taxonomy" id="1074467"/>
    <lineage>
        <taxon>Bacteria</taxon>
        <taxon>Bacillati</taxon>
        <taxon>Bacillota</taxon>
        <taxon>Bacilli</taxon>
        <taxon>Lactobacillales</taxon>
        <taxon>Lactobacillaceae</taxon>
        <taxon>Companilactobacillus</taxon>
    </lineage>
</organism>
<evidence type="ECO:0008006" key="3">
    <source>
        <dbReference type="Google" id="ProtNLM"/>
    </source>
</evidence>
<gene>
    <name evidence="1" type="ORF">JP39_12060</name>
</gene>
<dbReference type="OrthoDB" id="9806494at2"/>
<dbReference type="PANTHER" id="PTHR36439:SF1">
    <property type="entry name" value="DUF1697 DOMAIN-CONTAINING PROTEIN"/>
    <property type="match status" value="1"/>
</dbReference>
<dbReference type="EMBL" id="CP012559">
    <property type="protein sequence ID" value="ALB30033.1"/>
    <property type="molecule type" value="Genomic_DNA"/>
</dbReference>
<dbReference type="Gene3D" id="3.30.70.1280">
    <property type="entry name" value="SP0830-like domains"/>
    <property type="match status" value="1"/>
</dbReference>
<dbReference type="InterPro" id="IPR012545">
    <property type="entry name" value="DUF1697"/>
</dbReference>
<proteinExistence type="predicted"/>
<dbReference type="PIRSF" id="PIRSF008502">
    <property type="entry name" value="UCP008502"/>
    <property type="match status" value="1"/>
</dbReference>
<evidence type="ECO:0000313" key="1">
    <source>
        <dbReference type="EMBL" id="ALB30033.1"/>
    </source>
</evidence>
<name>A0A0K2LFR1_9LACO</name>
<dbReference type="KEGG" id="lhi:JP39_12060"/>
<dbReference type="Pfam" id="PF08002">
    <property type="entry name" value="DUF1697"/>
    <property type="match status" value="1"/>
</dbReference>
<sequence length="179" mass="20865">MDYLLLLRGINVGGNNRVPMADMRTYLSESGFEDTKSYINSGNLFFKSDLGISKINDKVSQILTNNYEFKIPFVVLSKDTFLNSLEQVPSWWGEDKTLRHNALFKLNDYDSDLDNWLTEHITDYDQIEINENVILWTSTLKINFSKSFYSKIMGTPLYKQTSARNFNTTNKLKNIFNER</sequence>
<keyword evidence="2" id="KW-1185">Reference proteome</keyword>
<protein>
    <recommendedName>
        <fullName evidence="3">Phosphopentomutase</fullName>
    </recommendedName>
</protein>
<dbReference type="Gene3D" id="3.30.70.1260">
    <property type="entry name" value="bacterial protein sp0830 like"/>
    <property type="match status" value="1"/>
</dbReference>
<dbReference type="AlphaFoldDB" id="A0A0K2LFR1"/>